<feature type="domain" description="Pilus assembly protein E-set like" evidence="2">
    <location>
        <begin position="253"/>
        <end position="313"/>
    </location>
</feature>
<name>A0A6L2ZN56_9ENTR</name>
<evidence type="ECO:0000256" key="1">
    <source>
        <dbReference type="SAM" id="SignalP"/>
    </source>
</evidence>
<dbReference type="InterPro" id="IPR032636">
    <property type="entry name" value="Pilus_assem_E-set-like_dom"/>
</dbReference>
<dbReference type="RefSeq" id="WP_176487986.1">
    <property type="nucleotide sequence ID" value="NZ_BLXO01000003.1"/>
</dbReference>
<sequence length="754" mass="85888">MSKYKYKIILSFLLLALTFNINAEETDIEYLVPTGFSTAEYDNGMQLLGVFNGNPLPGAFYFSEELQRLTFNKPFFRNNGVDESTIILLENIFSEFPYTQCKDGCDYVLSGHLIKLDKINQVINITNNKSSNLMPTTTWGLVHNQSIDLAVAANNYRMLSVNGQGYIGLPMQSFGYINWFHNSTRQKNHFLTRQGVGIWYLQKNFSQAYLRTGQKNNLDNQASRIHTMINPWLDQFITLGSHSYLMQNKPSANALTLYAPRNGDYELYREGNLIRRIPAQIGRNSINYNQLPSGYYQLDIRLIDSIGSEISRESVAISNVDYQNNQGWFATAGRGQNEANLLQFGSSQHNRYFQYNVTLLGDTEHQWIAETNISRPMRFKNIQINPTLGLVSSRNSTGSYGRLRAGNHALGYLTLSYYQLPSIPTYLSDRKNSTLSYHRNFGAFQLNYRFDHTNRAVEQSIKTSWQWTQPIFNTLFTLAAKRRGDNYSIFLNTAIAFNQINLNIDNTYSNKQFTTSAQYKQQRVDDYGATIFGVDSDITGKNYHFSSDIQRLGSRGNSWLRIGINDQVINSRLHYDGMLAANSGGIALGSSHHSGVAMLVKTPNLADTPYSFNVEGFPVADGGTYAVPVSRYQDRRFAHTDWRRSDVDMALKLPANIVRGHPGQVFSVTADVKLNLLYNGFFVDAHHQPISGIIDETGDVIHPNGLFSMNAHRMLKYISIHNQSARYSCDMRQHHNYYYFCRPDLPTLNHQEKL</sequence>
<evidence type="ECO:0000259" key="2">
    <source>
        <dbReference type="Pfam" id="PF16967"/>
    </source>
</evidence>
<evidence type="ECO:0000313" key="3">
    <source>
        <dbReference type="EMBL" id="GFN46297.1"/>
    </source>
</evidence>
<comment type="caution">
    <text evidence="3">The sequence shown here is derived from an EMBL/GenBank/DDBJ whole genome shotgun (WGS) entry which is preliminary data.</text>
</comment>
<protein>
    <submittedName>
        <fullName evidence="3">Alpha-related fimbriae usher protein</fullName>
    </submittedName>
</protein>
<dbReference type="EMBL" id="BLXO01000003">
    <property type="protein sequence ID" value="GFN46297.1"/>
    <property type="molecule type" value="Genomic_DNA"/>
</dbReference>
<feature type="chain" id="PRO_5026947850" evidence="1">
    <location>
        <begin position="24"/>
        <end position="754"/>
    </location>
</feature>
<gene>
    <name evidence="3" type="ORF">RINTU1_18100</name>
</gene>
<accession>A0A6L2ZN56</accession>
<feature type="signal peptide" evidence="1">
    <location>
        <begin position="1"/>
        <end position="23"/>
    </location>
</feature>
<proteinExistence type="predicted"/>
<reference evidence="3 4" key="1">
    <citation type="submission" date="2020-06" db="EMBL/GenBank/DDBJ databases">
        <title>The genome sequence of Candidatus Regiella insecticola strain Tut.</title>
        <authorList>
            <person name="Nikoh N."/>
            <person name="Tsuchida T."/>
            <person name="Koga R."/>
            <person name="Oshima K."/>
            <person name="Hattori M."/>
            <person name="Fukatsu T."/>
        </authorList>
    </citation>
    <scope>NUCLEOTIDE SEQUENCE [LARGE SCALE GENOMIC DNA]</scope>
    <source>
        <strain evidence="3 4">Tut</strain>
    </source>
</reference>
<organism evidence="3 4">
    <name type="scientific">Candidatus Regiella insecticola</name>
    <dbReference type="NCBI Taxonomy" id="138073"/>
    <lineage>
        <taxon>Bacteria</taxon>
        <taxon>Pseudomonadati</taxon>
        <taxon>Pseudomonadota</taxon>
        <taxon>Gammaproteobacteria</taxon>
        <taxon>Enterobacterales</taxon>
        <taxon>Enterobacteriaceae</taxon>
        <taxon>aphid secondary symbionts</taxon>
        <taxon>Candidatus Regiella</taxon>
    </lineage>
</organism>
<keyword evidence="1" id="KW-0732">Signal</keyword>
<evidence type="ECO:0000313" key="4">
    <source>
        <dbReference type="Proteomes" id="UP000504714"/>
    </source>
</evidence>
<dbReference type="Pfam" id="PF16967">
    <property type="entry name" value="TcfC"/>
    <property type="match status" value="1"/>
</dbReference>
<dbReference type="Proteomes" id="UP000504714">
    <property type="component" value="Unassembled WGS sequence"/>
</dbReference>
<dbReference type="AlphaFoldDB" id="A0A6L2ZN56"/>